<comment type="similarity">
    <text evidence="1">Belongs to the peptidase S9A family.</text>
</comment>
<dbReference type="InterPro" id="IPR029058">
    <property type="entry name" value="AB_hydrolase_fold"/>
</dbReference>
<dbReference type="PRINTS" id="PR00862">
    <property type="entry name" value="PROLIGOPTASE"/>
</dbReference>
<dbReference type="InterPro" id="IPR002470">
    <property type="entry name" value="Peptidase_S9A"/>
</dbReference>
<dbReference type="InterPro" id="IPR023302">
    <property type="entry name" value="Pept_S9A_N"/>
</dbReference>
<evidence type="ECO:0000256" key="4">
    <source>
        <dbReference type="ARBA" id="ARBA00022825"/>
    </source>
</evidence>
<dbReference type="EMBL" id="CADCUC010000667">
    <property type="protein sequence ID" value="CAA9363015.1"/>
    <property type="molecule type" value="Genomic_DNA"/>
</dbReference>
<feature type="domain" description="Peptidase S9A N-terminal" evidence="6">
    <location>
        <begin position="1"/>
        <end position="227"/>
    </location>
</feature>
<evidence type="ECO:0000259" key="5">
    <source>
        <dbReference type="Pfam" id="PF00326"/>
    </source>
</evidence>
<evidence type="ECO:0000259" key="6">
    <source>
        <dbReference type="Pfam" id="PF02897"/>
    </source>
</evidence>
<dbReference type="Gene3D" id="2.130.10.120">
    <property type="entry name" value="Prolyl oligopeptidase, N-terminal domain"/>
    <property type="match status" value="1"/>
</dbReference>
<dbReference type="EC" id="3.4.21.83" evidence="7"/>
<dbReference type="GO" id="GO:0004252">
    <property type="term" value="F:serine-type endopeptidase activity"/>
    <property type="evidence" value="ECO:0007669"/>
    <property type="project" value="UniProtKB-EC"/>
</dbReference>
<dbReference type="InterPro" id="IPR001375">
    <property type="entry name" value="Peptidase_S9_cat"/>
</dbReference>
<dbReference type="Pfam" id="PF00326">
    <property type="entry name" value="Peptidase_S9"/>
    <property type="match status" value="1"/>
</dbReference>
<protein>
    <submittedName>
        <fullName evidence="7">Protease II</fullName>
        <ecNumber evidence="7">3.4.21.83</ecNumber>
    </submittedName>
</protein>
<evidence type="ECO:0000256" key="3">
    <source>
        <dbReference type="ARBA" id="ARBA00022801"/>
    </source>
</evidence>
<proteinExistence type="inferred from homology"/>
<dbReference type="PANTHER" id="PTHR11757:SF19">
    <property type="entry name" value="PROLYL ENDOPEPTIDASE-LIKE"/>
    <property type="match status" value="1"/>
</dbReference>
<gene>
    <name evidence="7" type="ORF">AVDCRST_MAG90-3156</name>
</gene>
<dbReference type="GO" id="GO:0006508">
    <property type="term" value="P:proteolysis"/>
    <property type="evidence" value="ECO:0007669"/>
    <property type="project" value="UniProtKB-KW"/>
</dbReference>
<dbReference type="SUPFAM" id="SSF53474">
    <property type="entry name" value="alpha/beta-Hydrolases"/>
    <property type="match status" value="1"/>
</dbReference>
<dbReference type="AlphaFoldDB" id="A0A6J4MLI1"/>
<evidence type="ECO:0000256" key="2">
    <source>
        <dbReference type="ARBA" id="ARBA00022670"/>
    </source>
</evidence>
<name>A0A6J4MLI1_9HYPH</name>
<evidence type="ECO:0000313" key="7">
    <source>
        <dbReference type="EMBL" id="CAA9363015.1"/>
    </source>
</evidence>
<organism evidence="7">
    <name type="scientific">uncultured Microvirga sp</name>
    <dbReference type="NCBI Taxonomy" id="412392"/>
    <lineage>
        <taxon>Bacteria</taxon>
        <taxon>Pseudomonadati</taxon>
        <taxon>Pseudomonadota</taxon>
        <taxon>Alphaproteobacteria</taxon>
        <taxon>Hyphomicrobiales</taxon>
        <taxon>Methylobacteriaceae</taxon>
        <taxon>Microvirga</taxon>
        <taxon>environmental samples</taxon>
    </lineage>
</organism>
<dbReference type="Gene3D" id="3.40.50.1820">
    <property type="entry name" value="alpha/beta hydrolase"/>
    <property type="match status" value="1"/>
</dbReference>
<keyword evidence="3 7" id="KW-0378">Hydrolase</keyword>
<accession>A0A6J4MLI1</accession>
<keyword evidence="2 7" id="KW-0645">Protease</keyword>
<dbReference type="InterPro" id="IPR051543">
    <property type="entry name" value="Serine_Peptidase_S9A"/>
</dbReference>
<feature type="domain" description="Peptidase S9 prolyl oligopeptidase catalytic" evidence="5">
    <location>
        <begin position="288"/>
        <end position="503"/>
    </location>
</feature>
<sequence>MVWGTSDAFYYVEVDANHRPMRVKRHRLGRATDEDELIYEEAAPGFFLDLDVTSSGDFVTIASSDHETSEVWLLDRRDPDAKPRLVAAREEGLRYTVEHHGLDLVIRTNADGAEDFKIVAAPVGAPERANWRDLVPSRPGTMVLFHLPFARHLVRLEREDAKPRIVIRELWTGAEHAIAFDEDVYALSVNPGFEFDTTILRFTYSSLITPTEVYDYCMASRERVLRKRQSVPSGHDPADYVTRRLFATSHDGEQVPISIAHRRDLVLDGTAPCLLYGYGSYGLSMPASFRTNQLSLIDRGFVYAIAHVRGGTEKGWGWYTSGKRENKPNTFRDFIACGEALIAAGYTAPKRVVGFGGSAGGMLMGAVANMAPSLFGGIVADVPFVDVLNTILDADLPLTPPEWPEWGNPIESEAAFRTILSYSPYDNVAPQDYPPILALGGLTDPRVTYWEPAKWVAKLRATMTGGGPILLQTNMTAGHGGAAGRFDRLDEVALIYAFAIKAVSGPEAGQSSLAA</sequence>
<evidence type="ECO:0000256" key="1">
    <source>
        <dbReference type="ARBA" id="ARBA00005228"/>
    </source>
</evidence>
<dbReference type="Pfam" id="PF02897">
    <property type="entry name" value="Peptidase_S9_N"/>
    <property type="match status" value="1"/>
</dbReference>
<dbReference type="SUPFAM" id="SSF50993">
    <property type="entry name" value="Peptidase/esterase 'gauge' domain"/>
    <property type="match status" value="1"/>
</dbReference>
<reference evidence="7" key="1">
    <citation type="submission" date="2020-02" db="EMBL/GenBank/DDBJ databases">
        <authorList>
            <person name="Meier V. D."/>
        </authorList>
    </citation>
    <scope>NUCLEOTIDE SEQUENCE</scope>
    <source>
        <strain evidence="7">AVDCRST_MAG90</strain>
    </source>
</reference>
<dbReference type="PANTHER" id="PTHR11757">
    <property type="entry name" value="PROTEASE FAMILY S9A OLIGOPEPTIDASE"/>
    <property type="match status" value="1"/>
</dbReference>
<keyword evidence="4" id="KW-0720">Serine protease</keyword>